<keyword evidence="8" id="KW-0378">Hydrolase</keyword>
<dbReference type="AlphaFoldDB" id="A0A1T4NXQ8"/>
<dbReference type="PRINTS" id="PR00919">
    <property type="entry name" value="THERMOPTASE"/>
</dbReference>
<proteinExistence type="inferred from homology"/>
<dbReference type="GO" id="GO:0006508">
    <property type="term" value="P:proteolysis"/>
    <property type="evidence" value="ECO:0007669"/>
    <property type="project" value="UniProtKB-KW"/>
</dbReference>
<sequence length="409" mass="46032">MDNRLKKYAELAIKQGVNIQVGQPLVINAPVECVEFVRLCVAEAYKAKASKVDVVWSDDLITKLHYENVETDILKKVPAYKIEQRKEEVESKCAFLSIRSSIPGNLKHIDPSKLQAVSLEASKAMEPYRYYTMANVGQWSIVALPNVAWAETIFKDLKGEDAVNALWDAIFKSVRISEDNDPVHEWDNHNESLHQHNDLLNKYNFKSLHFKNGIGTDLVVGLVENHIWAGGYDTTQGGIMFNPNMPTEETFTTPLRTSVNGIVYGTKPLNYQGKLIENFWIKFKDGKAVEFHAEKQEDALANLINLDEGSCYLGEVALISHNSPISNMNILFYDTLFDENASCHLALGAAYPNNIKDGEKMSKEELIQHGCNVSMAHSDFMFGSADMDIVGITYDNQEIQLFKHGDFCI</sequence>
<evidence type="ECO:0000313" key="11">
    <source>
        <dbReference type="Proteomes" id="UP000243297"/>
    </source>
</evidence>
<dbReference type="GO" id="GO:0008237">
    <property type="term" value="F:metallopeptidase activity"/>
    <property type="evidence" value="ECO:0007669"/>
    <property type="project" value="UniProtKB-KW"/>
</dbReference>
<evidence type="ECO:0000256" key="5">
    <source>
        <dbReference type="ARBA" id="ARBA00022438"/>
    </source>
</evidence>
<accession>A0A1T4NXQ8</accession>
<organism evidence="10 11">
    <name type="scientific">Anaerorhabdus furcosa</name>
    <dbReference type="NCBI Taxonomy" id="118967"/>
    <lineage>
        <taxon>Bacteria</taxon>
        <taxon>Bacillati</taxon>
        <taxon>Bacillota</taxon>
        <taxon>Erysipelotrichia</taxon>
        <taxon>Erysipelotrichales</taxon>
        <taxon>Erysipelotrichaceae</taxon>
        <taxon>Anaerorhabdus</taxon>
    </lineage>
</organism>
<dbReference type="Pfam" id="PF02073">
    <property type="entry name" value="Peptidase_M29"/>
    <property type="match status" value="1"/>
</dbReference>
<dbReference type="InterPro" id="IPR052170">
    <property type="entry name" value="M29_Exopeptidase"/>
</dbReference>
<protein>
    <submittedName>
        <fullName evidence="10">Aminopeptidase</fullName>
    </submittedName>
</protein>
<keyword evidence="9" id="KW-0482">Metalloprotease</keyword>
<dbReference type="GO" id="GO:0046872">
    <property type="term" value="F:metal ion binding"/>
    <property type="evidence" value="ECO:0007669"/>
    <property type="project" value="UniProtKB-KW"/>
</dbReference>
<keyword evidence="11" id="KW-1185">Reference proteome</keyword>
<comment type="similarity">
    <text evidence="4">Belongs to the peptidase M29 family.</text>
</comment>
<dbReference type="Proteomes" id="UP000243297">
    <property type="component" value="Unassembled WGS sequence"/>
</dbReference>
<keyword evidence="6" id="KW-0645">Protease</keyword>
<evidence type="ECO:0000256" key="8">
    <source>
        <dbReference type="ARBA" id="ARBA00022801"/>
    </source>
</evidence>
<keyword evidence="7" id="KW-0479">Metal-binding</keyword>
<dbReference type="GO" id="GO:0004177">
    <property type="term" value="F:aminopeptidase activity"/>
    <property type="evidence" value="ECO:0007669"/>
    <property type="project" value="UniProtKB-KW"/>
</dbReference>
<dbReference type="STRING" id="118967.SAMN02745191_1775"/>
<keyword evidence="5 10" id="KW-0031">Aminopeptidase</keyword>
<dbReference type="RefSeq" id="WP_078712181.1">
    <property type="nucleotide sequence ID" value="NZ_FUWY01000005.1"/>
</dbReference>
<comment type="cofactor">
    <cofactor evidence="2">
        <name>Mg(2+)</name>
        <dbReference type="ChEBI" id="CHEBI:18420"/>
    </cofactor>
</comment>
<evidence type="ECO:0000256" key="2">
    <source>
        <dbReference type="ARBA" id="ARBA00001946"/>
    </source>
</evidence>
<dbReference type="SUPFAM" id="SSF144052">
    <property type="entry name" value="Thermophilic metalloprotease-like"/>
    <property type="match status" value="1"/>
</dbReference>
<dbReference type="PANTHER" id="PTHR34448:SF3">
    <property type="entry name" value="AMINOPEPTIDASE AMPS"/>
    <property type="match status" value="1"/>
</dbReference>
<comment type="cofactor">
    <cofactor evidence="1">
        <name>Co(2+)</name>
        <dbReference type="ChEBI" id="CHEBI:48828"/>
    </cofactor>
</comment>
<evidence type="ECO:0000256" key="7">
    <source>
        <dbReference type="ARBA" id="ARBA00022723"/>
    </source>
</evidence>
<comment type="cofactor">
    <cofactor evidence="3">
        <name>Zn(2+)</name>
        <dbReference type="ChEBI" id="CHEBI:29105"/>
    </cofactor>
</comment>
<dbReference type="EMBL" id="FUWY01000005">
    <property type="protein sequence ID" value="SJZ83852.1"/>
    <property type="molecule type" value="Genomic_DNA"/>
</dbReference>
<evidence type="ECO:0000313" key="10">
    <source>
        <dbReference type="EMBL" id="SJZ83852.1"/>
    </source>
</evidence>
<evidence type="ECO:0000256" key="3">
    <source>
        <dbReference type="ARBA" id="ARBA00001947"/>
    </source>
</evidence>
<dbReference type="PANTHER" id="PTHR34448">
    <property type="entry name" value="AMINOPEPTIDASE"/>
    <property type="match status" value="1"/>
</dbReference>
<evidence type="ECO:0000256" key="6">
    <source>
        <dbReference type="ARBA" id="ARBA00022670"/>
    </source>
</evidence>
<reference evidence="11" key="1">
    <citation type="submission" date="2017-02" db="EMBL/GenBank/DDBJ databases">
        <authorList>
            <person name="Varghese N."/>
            <person name="Submissions S."/>
        </authorList>
    </citation>
    <scope>NUCLEOTIDE SEQUENCE [LARGE SCALE GENOMIC DNA]</scope>
    <source>
        <strain evidence="11">ATCC 25662</strain>
    </source>
</reference>
<gene>
    <name evidence="10" type="ORF">SAMN02745191_1775</name>
</gene>
<dbReference type="InterPro" id="IPR000787">
    <property type="entry name" value="Peptidase_M29"/>
</dbReference>
<name>A0A1T4NXQ8_9FIRM</name>
<evidence type="ECO:0000256" key="4">
    <source>
        <dbReference type="ARBA" id="ARBA00008236"/>
    </source>
</evidence>
<dbReference type="Gene3D" id="3.40.1830.10">
    <property type="entry name" value="Thermophilic metalloprotease (M29)"/>
    <property type="match status" value="1"/>
</dbReference>
<evidence type="ECO:0000256" key="9">
    <source>
        <dbReference type="ARBA" id="ARBA00023049"/>
    </source>
</evidence>
<evidence type="ECO:0000256" key="1">
    <source>
        <dbReference type="ARBA" id="ARBA00001941"/>
    </source>
</evidence>
<dbReference type="OrthoDB" id="9803993at2"/>
<dbReference type="InterPro" id="IPR035097">
    <property type="entry name" value="M29_N-terminal"/>
</dbReference>